<keyword evidence="1" id="KW-1133">Transmembrane helix</keyword>
<dbReference type="Proteomes" id="UP000237983">
    <property type="component" value="Unassembled WGS sequence"/>
</dbReference>
<comment type="caution">
    <text evidence="2">The sequence shown here is derived from an EMBL/GenBank/DDBJ whole genome shotgun (WGS) entry which is preliminary data.</text>
</comment>
<feature type="transmembrane region" description="Helical" evidence="1">
    <location>
        <begin position="12"/>
        <end position="33"/>
    </location>
</feature>
<feature type="transmembrane region" description="Helical" evidence="1">
    <location>
        <begin position="54"/>
        <end position="75"/>
    </location>
</feature>
<keyword evidence="3" id="KW-1185">Reference proteome</keyword>
<feature type="transmembrane region" description="Helical" evidence="1">
    <location>
        <begin position="249"/>
        <end position="273"/>
    </location>
</feature>
<protein>
    <recommendedName>
        <fullName evidence="4">O-antigen/teichoic acid export membrane protein</fullName>
    </recommendedName>
</protein>
<reference evidence="2 3" key="1">
    <citation type="submission" date="2018-03" db="EMBL/GenBank/DDBJ databases">
        <title>Genomic Encyclopedia of Type Strains, Phase III (KMG-III): the genomes of soil and plant-associated and newly described type strains.</title>
        <authorList>
            <person name="Whitman W."/>
        </authorList>
    </citation>
    <scope>NUCLEOTIDE SEQUENCE [LARGE SCALE GENOMIC DNA]</scope>
    <source>
        <strain evidence="2 3">CGMCC 1.12484</strain>
    </source>
</reference>
<keyword evidence="1" id="KW-0812">Transmembrane</keyword>
<organism evidence="2 3">
    <name type="scientific">Glaciihabitans tibetensis</name>
    <dbReference type="NCBI Taxonomy" id="1266600"/>
    <lineage>
        <taxon>Bacteria</taxon>
        <taxon>Bacillati</taxon>
        <taxon>Actinomycetota</taxon>
        <taxon>Actinomycetes</taxon>
        <taxon>Micrococcales</taxon>
        <taxon>Microbacteriaceae</taxon>
        <taxon>Glaciihabitans</taxon>
    </lineage>
</organism>
<feature type="transmembrane region" description="Helical" evidence="1">
    <location>
        <begin position="344"/>
        <end position="367"/>
    </location>
</feature>
<proteinExistence type="predicted"/>
<feature type="transmembrane region" description="Helical" evidence="1">
    <location>
        <begin position="111"/>
        <end position="129"/>
    </location>
</feature>
<feature type="transmembrane region" description="Helical" evidence="1">
    <location>
        <begin position="285"/>
        <end position="306"/>
    </location>
</feature>
<evidence type="ECO:0000256" key="1">
    <source>
        <dbReference type="SAM" id="Phobius"/>
    </source>
</evidence>
<name>A0A2T0V3M3_9MICO</name>
<feature type="transmembrane region" description="Helical" evidence="1">
    <location>
        <begin position="135"/>
        <end position="156"/>
    </location>
</feature>
<dbReference type="AlphaFoldDB" id="A0A2T0V3M3"/>
<dbReference type="EMBL" id="PVTL01000012">
    <property type="protein sequence ID" value="PRY64658.1"/>
    <property type="molecule type" value="Genomic_DNA"/>
</dbReference>
<accession>A0A2T0V3M3</accession>
<sequence>MIIAAASMQSSGLTLFALLTLVAGVALGLNRAALLQPALLYQRRESLALVPFRYAMVSTMLGVALIGASSIPLGVHNASEIGLLAISSGFPLLADWARFRRIAADQRWRVAFADAIRLALVVAAIPFWSLTQDAIAFQVYLSSSSAVSLICLLWGFAPIRLWTPYKSYAKAARLQVVDFLVGQVNSTLPLFVLGALGPSTLIAGVRLAQTLFGPLNLVASASVMHLLADGATRDSHSTDTALIKAGRRLSASLGATSAAYLLCAAVIASLPFAEFSAVSADTFTLAIFLVGSVALVSGWSGIHSIILRLLNEQVVATLGRVVLVVGSLTGFSIGFVFGGVDASIVSGFLTSVVLYPIVFIVPAEIIYRKRLKL</sequence>
<keyword evidence="1" id="KW-0472">Membrane</keyword>
<evidence type="ECO:0000313" key="3">
    <source>
        <dbReference type="Proteomes" id="UP000237983"/>
    </source>
</evidence>
<evidence type="ECO:0008006" key="4">
    <source>
        <dbReference type="Google" id="ProtNLM"/>
    </source>
</evidence>
<evidence type="ECO:0000313" key="2">
    <source>
        <dbReference type="EMBL" id="PRY64658.1"/>
    </source>
</evidence>
<dbReference type="RefSeq" id="WP_106214994.1">
    <property type="nucleotide sequence ID" value="NZ_PVTL01000012.1"/>
</dbReference>
<feature type="transmembrane region" description="Helical" evidence="1">
    <location>
        <begin position="318"/>
        <end position="338"/>
    </location>
</feature>
<gene>
    <name evidence="2" type="ORF">B0I08_11243</name>
</gene>